<proteinExistence type="predicted"/>
<organism evidence="3 4">
    <name type="scientific">Dimorphilus gyrociliatus</name>
    <dbReference type="NCBI Taxonomy" id="2664684"/>
    <lineage>
        <taxon>Eukaryota</taxon>
        <taxon>Metazoa</taxon>
        <taxon>Spiralia</taxon>
        <taxon>Lophotrochozoa</taxon>
        <taxon>Annelida</taxon>
        <taxon>Polychaeta</taxon>
        <taxon>Polychaeta incertae sedis</taxon>
        <taxon>Dinophilidae</taxon>
        <taxon>Dimorphilus</taxon>
    </lineage>
</organism>
<dbReference type="Proteomes" id="UP000549394">
    <property type="component" value="Unassembled WGS sequence"/>
</dbReference>
<evidence type="ECO:0000313" key="4">
    <source>
        <dbReference type="Proteomes" id="UP000549394"/>
    </source>
</evidence>
<keyword evidence="2" id="KW-1133">Transmembrane helix</keyword>
<protein>
    <submittedName>
        <fullName evidence="3">DgyrCDS4655</fullName>
    </submittedName>
</protein>
<feature type="region of interest" description="Disordered" evidence="1">
    <location>
        <begin position="184"/>
        <end position="223"/>
    </location>
</feature>
<feature type="transmembrane region" description="Helical" evidence="2">
    <location>
        <begin position="32"/>
        <end position="54"/>
    </location>
</feature>
<name>A0A7I8VHP3_9ANNE</name>
<evidence type="ECO:0000256" key="1">
    <source>
        <dbReference type="SAM" id="MobiDB-lite"/>
    </source>
</evidence>
<feature type="compositionally biased region" description="Polar residues" evidence="1">
    <location>
        <begin position="154"/>
        <end position="166"/>
    </location>
</feature>
<feature type="compositionally biased region" description="Basic and acidic residues" evidence="1">
    <location>
        <begin position="140"/>
        <end position="153"/>
    </location>
</feature>
<keyword evidence="2" id="KW-0812">Transmembrane</keyword>
<keyword evidence="4" id="KW-1185">Reference proteome</keyword>
<comment type="caution">
    <text evidence="3">The sequence shown here is derived from an EMBL/GenBank/DDBJ whole genome shotgun (WGS) entry which is preliminary data.</text>
</comment>
<keyword evidence="2" id="KW-0472">Membrane</keyword>
<dbReference type="EMBL" id="CAJFCJ010000006">
    <property type="protein sequence ID" value="CAD5115710.1"/>
    <property type="molecule type" value="Genomic_DNA"/>
</dbReference>
<accession>A0A7I8VHP3</accession>
<dbReference type="AlphaFoldDB" id="A0A7I8VHP3"/>
<evidence type="ECO:0000313" key="3">
    <source>
        <dbReference type="EMBL" id="CAD5115710.1"/>
    </source>
</evidence>
<feature type="region of interest" description="Disordered" evidence="1">
    <location>
        <begin position="120"/>
        <end position="166"/>
    </location>
</feature>
<sequence>MWYTVNDRLAKRKEPVERAPIDDDGLWWKSRVIIACTVIASLEIVIVIVMIIYWRQIRFYFTKIHCPCDDYLYERRMRRELNRVVPPSDITMEDRQSRRTSQRPIPTVQLQARALLNNPSSEQRNNASEESNQQSVSAQVHREADLEETEHPSITHSTNVESCNEQDTFRDLSVSDISDEEFENQADGFLSKKGYENASFEEEPSSSSLSSIKKTMPINKTKEPECLHRLLTK</sequence>
<dbReference type="OrthoDB" id="10622657at2759"/>
<evidence type="ECO:0000256" key="2">
    <source>
        <dbReference type="SAM" id="Phobius"/>
    </source>
</evidence>
<reference evidence="3 4" key="1">
    <citation type="submission" date="2020-08" db="EMBL/GenBank/DDBJ databases">
        <authorList>
            <person name="Hejnol A."/>
        </authorList>
    </citation>
    <scope>NUCLEOTIDE SEQUENCE [LARGE SCALE GENOMIC DNA]</scope>
</reference>
<feature type="compositionally biased region" description="Polar residues" evidence="1">
    <location>
        <begin position="120"/>
        <end position="138"/>
    </location>
</feature>
<gene>
    <name evidence="3" type="ORF">DGYR_LOCUS4421</name>
</gene>